<organism evidence="2">
    <name type="scientific">Batis maritima</name>
    <name type="common">Maritime saltwort</name>
    <dbReference type="NCBI Taxonomy" id="4436"/>
    <lineage>
        <taxon>Eukaryota</taxon>
        <taxon>Viridiplantae</taxon>
        <taxon>Streptophyta</taxon>
        <taxon>Embryophyta</taxon>
        <taxon>Tracheophyta</taxon>
        <taxon>Spermatophyta</taxon>
        <taxon>Magnoliopsida</taxon>
        <taxon>eudicotyledons</taxon>
        <taxon>Gunneridae</taxon>
        <taxon>Pentapetalae</taxon>
        <taxon>rosids</taxon>
        <taxon>malvids</taxon>
        <taxon>Brassicales</taxon>
        <taxon>Bataceae</taxon>
        <taxon>Batis</taxon>
    </lineage>
</organism>
<keyword evidence="1" id="KW-0812">Transmembrane</keyword>
<gene>
    <name evidence="2" type="primary">orf108a</name>
</gene>
<sequence length="108" mass="12107">MDASITDRYIRRGRPGVGGTRKEGLSGYFFTLSNAFWQSSFLVSIFSERRGLLSELFKDRLTDGCELGNDLLMYCSLPKKAQISFSVFGTGMSIIALAFAGRHRFLFC</sequence>
<evidence type="ECO:0000256" key="1">
    <source>
        <dbReference type="SAM" id="Phobius"/>
    </source>
</evidence>
<dbReference type="EMBL" id="KJ820684">
    <property type="protein sequence ID" value="AIC83371.1"/>
    <property type="molecule type" value="Genomic_DNA"/>
</dbReference>
<dbReference type="AlphaFoldDB" id="A0A068BE79"/>
<name>A0A068BE79_BATMA</name>
<proteinExistence type="predicted"/>
<feature type="transmembrane region" description="Helical" evidence="1">
    <location>
        <begin position="81"/>
        <end position="100"/>
    </location>
</feature>
<geneLocation type="mitochondrion" evidence="2"/>
<dbReference type="RefSeq" id="YP_009045768.1">
    <property type="nucleotide sequence ID" value="NC_024429.1"/>
</dbReference>
<reference evidence="2" key="1">
    <citation type="journal article" date="2014" name="Mitochondrion">
        <title>Comparative analysis of 11 Brassicales mitochondrial genomes and the mitochondrial transcriptome of Brassica oleracea.</title>
        <authorList>
            <person name="Grewe F."/>
            <person name="Edger P.P."/>
            <person name="Keren I."/>
            <person name="Sultan L."/>
            <person name="Pires J.C."/>
            <person name="Ostersetzer-Biran O."/>
            <person name="Mower J.P."/>
        </authorList>
    </citation>
    <scope>NUCLEOTIDE SEQUENCE</scope>
</reference>
<keyword evidence="1" id="KW-1133">Transmembrane helix</keyword>
<dbReference type="GeneID" id="19736971"/>
<keyword evidence="1" id="KW-0472">Membrane</keyword>
<evidence type="ECO:0000313" key="2">
    <source>
        <dbReference type="EMBL" id="AIC83371.1"/>
    </source>
</evidence>
<accession>A0A068BE79</accession>
<keyword evidence="2" id="KW-0496">Mitochondrion</keyword>
<protein>
    <submittedName>
        <fullName evidence="2">Orf108a</fullName>
    </submittedName>
</protein>